<evidence type="ECO:0000313" key="1">
    <source>
        <dbReference type="EMBL" id="EUJ41949.1"/>
    </source>
</evidence>
<proteinExistence type="predicted"/>
<dbReference type="RefSeq" id="WP_232217875.1">
    <property type="nucleotide sequence ID" value="NZ_AODH01000004.1"/>
</dbReference>
<keyword evidence="2" id="KW-1185">Reference proteome</keyword>
<dbReference type="Proteomes" id="UP000019243">
    <property type="component" value="Unassembled WGS sequence"/>
</dbReference>
<dbReference type="InterPro" id="IPR008489">
    <property type="entry name" value="DUF771"/>
</dbReference>
<dbReference type="Pfam" id="PF05595">
    <property type="entry name" value="DUF771"/>
    <property type="match status" value="1"/>
</dbReference>
<dbReference type="AlphaFoldDB" id="W7CQN6"/>
<dbReference type="EMBL" id="AODH01000004">
    <property type="protein sequence ID" value="EUJ41949.1"/>
    <property type="molecule type" value="Genomic_DNA"/>
</dbReference>
<gene>
    <name evidence="1" type="ORF">BCAMP_01020</name>
</gene>
<organism evidence="1 2">
    <name type="scientific">Brochothrix campestris FSL F6-1037</name>
    <dbReference type="NCBI Taxonomy" id="1265861"/>
    <lineage>
        <taxon>Bacteria</taxon>
        <taxon>Bacillati</taxon>
        <taxon>Bacillota</taxon>
        <taxon>Bacilli</taxon>
        <taxon>Bacillales</taxon>
        <taxon>Listeriaceae</taxon>
        <taxon>Brochothrix</taxon>
    </lineage>
</organism>
<protein>
    <recommendedName>
        <fullName evidence="3">DUF771 domain-containing protein</fullName>
    </recommendedName>
</protein>
<name>W7CQN6_9LIST</name>
<accession>W7CQN6</accession>
<sequence length="111" mass="12934">MIDTYKSLEVKSVFQIPDGMVLVAEAELYQLEESSLLGKTWTMKDLEKRVQRQSKWIKENILEKPLFKKYLDVENGGCVFYPTPGTGEKWSFQAKGMADFLDQHFSEIYSR</sequence>
<evidence type="ECO:0008006" key="3">
    <source>
        <dbReference type="Google" id="ProtNLM"/>
    </source>
</evidence>
<evidence type="ECO:0000313" key="2">
    <source>
        <dbReference type="Proteomes" id="UP000019243"/>
    </source>
</evidence>
<comment type="caution">
    <text evidence="1">The sequence shown here is derived from an EMBL/GenBank/DDBJ whole genome shotgun (WGS) entry which is preliminary data.</text>
</comment>
<reference evidence="1 2" key="1">
    <citation type="submission" date="2012-12" db="EMBL/GenBank/DDBJ databases">
        <title>Novel taxa of Listeriaceae from agricultural environments in the United States.</title>
        <authorList>
            <person name="den Bakker H.C."/>
            <person name="Allred A."/>
            <person name="Warchocki S."/>
            <person name="Wright E.M."/>
            <person name="Burrell A."/>
            <person name="Nightingale K.K."/>
            <person name="Kephart D."/>
            <person name="Wiedmann M."/>
        </authorList>
    </citation>
    <scope>NUCLEOTIDE SEQUENCE [LARGE SCALE GENOMIC DNA]</scope>
    <source>
        <strain evidence="1 2">FSL F6-1037</strain>
    </source>
</reference>
<dbReference type="STRING" id="1265861.BCAMP_01020"/>